<sequence length="191" mass="19569">MAEPIAGPRRRRPGVLLAVILGAIAVVAAGVVVVVLLLPGGCGDDDHVTDRASGLCYPIPGGWEKAADGGLAAPESAGAGSFMLAPTPEFLASPYEAREETVLGIAKGLAENGNSRAELAVDTESSKSLTVSGHDAVTSSVRYNYVGVPDYRYLRVTAVRVADTWAILVAMGADGDKAAVDEIHDGLTVVG</sequence>
<dbReference type="Proteomes" id="UP001165079">
    <property type="component" value="Unassembled WGS sequence"/>
</dbReference>
<feature type="transmembrane region" description="Helical" evidence="1">
    <location>
        <begin position="15"/>
        <end position="38"/>
    </location>
</feature>
<proteinExistence type="predicted"/>
<keyword evidence="1" id="KW-0472">Membrane</keyword>
<keyword evidence="3" id="KW-1185">Reference proteome</keyword>
<evidence type="ECO:0000313" key="2">
    <source>
        <dbReference type="EMBL" id="GLZ79056.1"/>
    </source>
</evidence>
<evidence type="ECO:0000313" key="3">
    <source>
        <dbReference type="Proteomes" id="UP001165079"/>
    </source>
</evidence>
<dbReference type="AlphaFoldDB" id="A0A9W6WAY5"/>
<reference evidence="2" key="1">
    <citation type="submission" date="2023-03" db="EMBL/GenBank/DDBJ databases">
        <title>Actinorhabdospora filicis NBRC 111898.</title>
        <authorList>
            <person name="Ichikawa N."/>
            <person name="Sato H."/>
            <person name="Tonouchi N."/>
        </authorList>
    </citation>
    <scope>NUCLEOTIDE SEQUENCE</scope>
    <source>
        <strain evidence="2">NBRC 111898</strain>
    </source>
</reference>
<keyword evidence="1" id="KW-1133">Transmembrane helix</keyword>
<name>A0A9W6WAY5_9ACTN</name>
<dbReference type="EMBL" id="BSTX01000002">
    <property type="protein sequence ID" value="GLZ79056.1"/>
    <property type="molecule type" value="Genomic_DNA"/>
</dbReference>
<organism evidence="2 3">
    <name type="scientific">Actinorhabdospora filicis</name>
    <dbReference type="NCBI Taxonomy" id="1785913"/>
    <lineage>
        <taxon>Bacteria</taxon>
        <taxon>Bacillati</taxon>
        <taxon>Actinomycetota</taxon>
        <taxon>Actinomycetes</taxon>
        <taxon>Micromonosporales</taxon>
        <taxon>Micromonosporaceae</taxon>
        <taxon>Actinorhabdospora</taxon>
    </lineage>
</organism>
<comment type="caution">
    <text evidence="2">The sequence shown here is derived from an EMBL/GenBank/DDBJ whole genome shotgun (WGS) entry which is preliminary data.</text>
</comment>
<accession>A0A9W6WAY5</accession>
<keyword evidence="1" id="KW-0812">Transmembrane</keyword>
<gene>
    <name evidence="2" type="ORF">Afil01_38630</name>
</gene>
<evidence type="ECO:0000256" key="1">
    <source>
        <dbReference type="SAM" id="Phobius"/>
    </source>
</evidence>
<dbReference type="RefSeq" id="WP_285664185.1">
    <property type="nucleotide sequence ID" value="NZ_BSTX01000002.1"/>
</dbReference>
<protein>
    <submittedName>
        <fullName evidence="2">Uncharacterized protein</fullName>
    </submittedName>
</protein>